<dbReference type="AlphaFoldDB" id="A0A1G7XTU4"/>
<dbReference type="EMBL" id="FNBE01000016">
    <property type="protein sequence ID" value="SDG87612.1"/>
    <property type="molecule type" value="Genomic_DNA"/>
</dbReference>
<dbReference type="Proteomes" id="UP000198967">
    <property type="component" value="Unassembled WGS sequence"/>
</dbReference>
<dbReference type="InterPro" id="IPR036291">
    <property type="entry name" value="NAD(P)-bd_dom_sf"/>
</dbReference>
<sequence length="35" mass="3272">MAHAAVFLASDAAAYVNGVLLPVDGGLAATVATGG</sequence>
<accession>A0A1G7XTU4</accession>
<gene>
    <name evidence="1" type="ORF">SAMN05216377_11687</name>
</gene>
<reference evidence="1 2" key="1">
    <citation type="submission" date="2016-10" db="EMBL/GenBank/DDBJ databases">
        <authorList>
            <person name="de Groot N.N."/>
        </authorList>
    </citation>
    <scope>NUCLEOTIDE SEQUENCE [LARGE SCALE GENOMIC DNA]</scope>
    <source>
        <strain evidence="1 2">CGMCC 4.3143</strain>
    </source>
</reference>
<evidence type="ECO:0000313" key="2">
    <source>
        <dbReference type="Proteomes" id="UP000198967"/>
    </source>
</evidence>
<keyword evidence="2" id="KW-1185">Reference proteome</keyword>
<name>A0A1G7XTU4_PSEOR</name>
<protein>
    <submittedName>
        <fullName evidence="1">Enoyl-(Acyl carrier protein) reductase</fullName>
    </submittedName>
</protein>
<proteinExistence type="predicted"/>
<organism evidence="1 2">
    <name type="scientific">Pseudonocardia oroxyli</name>
    <dbReference type="NCBI Taxonomy" id="366584"/>
    <lineage>
        <taxon>Bacteria</taxon>
        <taxon>Bacillati</taxon>
        <taxon>Actinomycetota</taxon>
        <taxon>Actinomycetes</taxon>
        <taxon>Pseudonocardiales</taxon>
        <taxon>Pseudonocardiaceae</taxon>
        <taxon>Pseudonocardia</taxon>
    </lineage>
</organism>
<evidence type="ECO:0000313" key="1">
    <source>
        <dbReference type="EMBL" id="SDG87612.1"/>
    </source>
</evidence>
<dbReference type="SUPFAM" id="SSF51735">
    <property type="entry name" value="NAD(P)-binding Rossmann-fold domains"/>
    <property type="match status" value="1"/>
</dbReference>
<dbReference type="Gene3D" id="3.40.50.720">
    <property type="entry name" value="NAD(P)-binding Rossmann-like Domain"/>
    <property type="match status" value="1"/>
</dbReference>